<protein>
    <submittedName>
        <fullName evidence="1">Uncharacterized protein</fullName>
    </submittedName>
</protein>
<sequence length="42" mass="4684">MAAVAEVANLRRSTRKYKENPNNIILSNILKKGRAKSVALPF</sequence>
<dbReference type="Proteomes" id="UP000238916">
    <property type="component" value="Unassembled WGS sequence"/>
</dbReference>
<evidence type="ECO:0000313" key="2">
    <source>
        <dbReference type="Proteomes" id="UP000238916"/>
    </source>
</evidence>
<proteinExistence type="predicted"/>
<accession>A0A2U3KQ56</accession>
<organism evidence="1 2">
    <name type="scientific">Candidatus Desulfosporosinus infrequens</name>
    <dbReference type="NCBI Taxonomy" id="2043169"/>
    <lineage>
        <taxon>Bacteria</taxon>
        <taxon>Bacillati</taxon>
        <taxon>Bacillota</taxon>
        <taxon>Clostridia</taxon>
        <taxon>Eubacteriales</taxon>
        <taxon>Desulfitobacteriaceae</taxon>
        <taxon>Desulfosporosinus</taxon>
    </lineage>
</organism>
<reference evidence="2" key="1">
    <citation type="submission" date="2018-02" db="EMBL/GenBank/DDBJ databases">
        <authorList>
            <person name="Hausmann B."/>
        </authorList>
    </citation>
    <scope>NUCLEOTIDE SEQUENCE [LARGE SCALE GENOMIC DNA]</scope>
    <source>
        <strain evidence="2">Peat soil MAG SbF1</strain>
    </source>
</reference>
<evidence type="ECO:0000313" key="1">
    <source>
        <dbReference type="EMBL" id="SPF41823.1"/>
    </source>
</evidence>
<gene>
    <name evidence="1" type="ORF">SBF1_2590021</name>
</gene>
<name>A0A2U3KQ56_9FIRM</name>
<dbReference type="EMBL" id="OMOF01000178">
    <property type="protein sequence ID" value="SPF41823.1"/>
    <property type="molecule type" value="Genomic_DNA"/>
</dbReference>
<dbReference type="AlphaFoldDB" id="A0A2U3KQ56"/>